<organism evidence="1 2">
    <name type="scientific">Pluteus cervinus</name>
    <dbReference type="NCBI Taxonomy" id="181527"/>
    <lineage>
        <taxon>Eukaryota</taxon>
        <taxon>Fungi</taxon>
        <taxon>Dikarya</taxon>
        <taxon>Basidiomycota</taxon>
        <taxon>Agaricomycotina</taxon>
        <taxon>Agaricomycetes</taxon>
        <taxon>Agaricomycetidae</taxon>
        <taxon>Agaricales</taxon>
        <taxon>Pluteineae</taxon>
        <taxon>Pluteaceae</taxon>
        <taxon>Pluteus</taxon>
    </lineage>
</organism>
<feature type="non-terminal residue" evidence="1">
    <location>
        <position position="1"/>
    </location>
</feature>
<dbReference type="EMBL" id="ML208777">
    <property type="protein sequence ID" value="TFK60420.1"/>
    <property type="molecule type" value="Genomic_DNA"/>
</dbReference>
<dbReference type="Proteomes" id="UP000308600">
    <property type="component" value="Unassembled WGS sequence"/>
</dbReference>
<sequence length="219" mass="25110">GPDIDPDVADDPAQIPEPAPSVLDAIWRQFPVDILQKSGNPRDTTKPSYCILDQFRRRCIKLDEFNTARLSNLFTHVQIRESSEDEWNKAFDHLFPPRGHVCSAGATHYPTAKYYVAWKDLMSRVTPEDAQKLRVTMKELFNELIWVPAATAERIWFFGAQVGFVVVPEEASAPGPRILWNPWISGEAVIWGRPQEIAKYTIRIEDVRKEEEEESSEDE</sequence>
<evidence type="ECO:0000313" key="1">
    <source>
        <dbReference type="EMBL" id="TFK60420.1"/>
    </source>
</evidence>
<proteinExistence type="predicted"/>
<name>A0ACD3A402_9AGAR</name>
<evidence type="ECO:0000313" key="2">
    <source>
        <dbReference type="Proteomes" id="UP000308600"/>
    </source>
</evidence>
<reference evidence="1 2" key="1">
    <citation type="journal article" date="2019" name="Nat. Ecol. Evol.">
        <title>Megaphylogeny resolves global patterns of mushroom evolution.</title>
        <authorList>
            <person name="Varga T."/>
            <person name="Krizsan K."/>
            <person name="Foldi C."/>
            <person name="Dima B."/>
            <person name="Sanchez-Garcia M."/>
            <person name="Sanchez-Ramirez S."/>
            <person name="Szollosi G.J."/>
            <person name="Szarkandi J.G."/>
            <person name="Papp V."/>
            <person name="Albert L."/>
            <person name="Andreopoulos W."/>
            <person name="Angelini C."/>
            <person name="Antonin V."/>
            <person name="Barry K.W."/>
            <person name="Bougher N.L."/>
            <person name="Buchanan P."/>
            <person name="Buyck B."/>
            <person name="Bense V."/>
            <person name="Catcheside P."/>
            <person name="Chovatia M."/>
            <person name="Cooper J."/>
            <person name="Damon W."/>
            <person name="Desjardin D."/>
            <person name="Finy P."/>
            <person name="Geml J."/>
            <person name="Haridas S."/>
            <person name="Hughes K."/>
            <person name="Justo A."/>
            <person name="Karasinski D."/>
            <person name="Kautmanova I."/>
            <person name="Kiss B."/>
            <person name="Kocsube S."/>
            <person name="Kotiranta H."/>
            <person name="LaButti K.M."/>
            <person name="Lechner B.E."/>
            <person name="Liimatainen K."/>
            <person name="Lipzen A."/>
            <person name="Lukacs Z."/>
            <person name="Mihaltcheva S."/>
            <person name="Morgado L.N."/>
            <person name="Niskanen T."/>
            <person name="Noordeloos M.E."/>
            <person name="Ohm R.A."/>
            <person name="Ortiz-Santana B."/>
            <person name="Ovrebo C."/>
            <person name="Racz N."/>
            <person name="Riley R."/>
            <person name="Savchenko A."/>
            <person name="Shiryaev A."/>
            <person name="Soop K."/>
            <person name="Spirin V."/>
            <person name="Szebenyi C."/>
            <person name="Tomsovsky M."/>
            <person name="Tulloss R.E."/>
            <person name="Uehling J."/>
            <person name="Grigoriev I.V."/>
            <person name="Vagvolgyi C."/>
            <person name="Papp T."/>
            <person name="Martin F.M."/>
            <person name="Miettinen O."/>
            <person name="Hibbett D.S."/>
            <person name="Nagy L.G."/>
        </authorList>
    </citation>
    <scope>NUCLEOTIDE SEQUENCE [LARGE SCALE GENOMIC DNA]</scope>
    <source>
        <strain evidence="1 2">NL-1719</strain>
    </source>
</reference>
<gene>
    <name evidence="1" type="ORF">BDN72DRAFT_779440</name>
</gene>
<accession>A0ACD3A402</accession>
<protein>
    <submittedName>
        <fullName evidence="1">Uncharacterized protein</fullName>
    </submittedName>
</protein>
<keyword evidence="2" id="KW-1185">Reference proteome</keyword>